<dbReference type="Proteomes" id="UP000431080">
    <property type="component" value="Unassembled WGS sequence"/>
</dbReference>
<gene>
    <name evidence="1" type="ORF">GE115_08780</name>
</gene>
<sequence>MSINPTFSTLWAVNGPLDLDELRVQLDDFVEAGLDGVVFHPRFYPDEPAYLGDEYLALVSTLIVDASERGLAFWIYDENGWPSGSVGGRMLERHPELRQRWVELQPDAGQPALRRFGRDGAGWALVERFGQGVDYLAPGLAGRFLELCYARYAEGLTADAFARVAGFFSDEPEFGLGHSHHELSPHGAIPWTPDLPERYAERHGGDLLDDLPAVFVGEARSGRVRERFWELVTDLFAERYLTAIDAWCRSRGVRFTAHVKGEEHPLFQLPTVGSLGPVVRAVGLPGIDALGRHAVNDFYPRQVSGIARQFGDGRTMAEAFGGAGWGATPADLEAYLRWLAGHGVTDFVLHLSQYRLDSAAIEDWPPSHPRHVSWSAAYADVLASVRAAIEAEPRPTADVLVVVPQRALARAFEPWEFVATNVHDAHDFPDTPAGAINAEFLRLVEALRERQVAYEFADERTLEREGRVVDGCLELGHSRYPEVVVPAAAVLDAAMAQALRPLVVAAAGLAPAAAGPVAPDVDAGTGAGAGAAGSPAPPPPPAPAVTPLRWRIEHRPVNELVLEPVPSDGAWAAVVEAADYEGPIEIRWADEPVDAAWGDAPVEVRRSGRGWVGEAWIERGARTQVRFRPRAALPPATVPRAWAAGDFLVRGRLRGRERSVSAFDGPFRLAAPDSGADAGAGGLDRELVEAGFPFLFEPLDLIAEVDVPPGTGALAVTGGVADAAGIRLGEAQAVWRWSGDEAGWTVPVEGAGPKLLRLRLVPSSFNRYGPHHHYLGDPPVVSPAQMQGARNYADADDAPERTHVAQWWVRRLVLPEGVVFRAATAPSAPTEWRLAPDVDNPQPALVK</sequence>
<proteinExistence type="predicted"/>
<dbReference type="InterPro" id="IPR053161">
    <property type="entry name" value="Ulvan_degrading_GH"/>
</dbReference>
<comment type="caution">
    <text evidence="1">The sequence shown here is derived from an EMBL/GenBank/DDBJ whole genome shotgun (WGS) entry which is preliminary data.</text>
</comment>
<dbReference type="RefSeq" id="WP_153684432.1">
    <property type="nucleotide sequence ID" value="NZ_WJIF01000004.1"/>
</dbReference>
<organism evidence="1 2">
    <name type="scientific">Agromyces agglutinans</name>
    <dbReference type="NCBI Taxonomy" id="2662258"/>
    <lineage>
        <taxon>Bacteria</taxon>
        <taxon>Bacillati</taxon>
        <taxon>Actinomycetota</taxon>
        <taxon>Actinomycetes</taxon>
        <taxon>Micrococcales</taxon>
        <taxon>Microbacteriaceae</taxon>
        <taxon>Agromyces</taxon>
    </lineage>
</organism>
<accession>A0A6I2F6M2</accession>
<evidence type="ECO:0000313" key="2">
    <source>
        <dbReference type="Proteomes" id="UP000431080"/>
    </source>
</evidence>
<name>A0A6I2F6M2_9MICO</name>
<dbReference type="AlphaFoldDB" id="A0A6I2F6M2"/>
<evidence type="ECO:0000313" key="1">
    <source>
        <dbReference type="EMBL" id="MRG59961.1"/>
    </source>
</evidence>
<reference evidence="1 2" key="1">
    <citation type="submission" date="2019-10" db="EMBL/GenBank/DDBJ databases">
        <authorList>
            <person name="Nie G."/>
            <person name="Ming H."/>
            <person name="Yi B."/>
        </authorList>
    </citation>
    <scope>NUCLEOTIDE SEQUENCE [LARGE SCALE GENOMIC DNA]</scope>
    <source>
        <strain evidence="1 2">CFH 90414</strain>
    </source>
</reference>
<dbReference type="PANTHER" id="PTHR36848:SF2">
    <property type="entry name" value="SECRETED PROTEIN"/>
    <property type="match status" value="1"/>
</dbReference>
<keyword evidence="2" id="KW-1185">Reference proteome</keyword>
<evidence type="ECO:0008006" key="3">
    <source>
        <dbReference type="Google" id="ProtNLM"/>
    </source>
</evidence>
<protein>
    <recommendedName>
        <fullName evidence="3">Glycoside hydrolase</fullName>
    </recommendedName>
</protein>
<dbReference type="EMBL" id="WJIF01000004">
    <property type="protein sequence ID" value="MRG59961.1"/>
    <property type="molecule type" value="Genomic_DNA"/>
</dbReference>
<dbReference type="PANTHER" id="PTHR36848">
    <property type="entry name" value="DNA-BINDING PROTEIN (PUTATIVE SECRETED PROTEIN)-RELATED"/>
    <property type="match status" value="1"/>
</dbReference>